<proteinExistence type="predicted"/>
<dbReference type="AlphaFoldDB" id="A0A7R7TGA8"/>
<gene>
    <name evidence="1" type="ORF">TthHB5018_c25410</name>
</gene>
<evidence type="ECO:0000313" key="2">
    <source>
        <dbReference type="Proteomes" id="UP000596099"/>
    </source>
</evidence>
<reference evidence="2" key="1">
    <citation type="submission" date="2021-01" db="EMBL/GenBank/DDBJ databases">
        <title>Complete Genome Sequence of Thermus thermophilus Strain HB5018, Isolated from Mine Onsen Hot Spring.</title>
        <authorList>
            <person name="Miyazaki K."/>
            <person name="Moriya T."/>
            <person name="Nemoto N."/>
            <person name="Oshima T."/>
            <person name="Yura K."/>
            <person name="Bessho Y."/>
        </authorList>
    </citation>
    <scope>NUCLEOTIDE SEQUENCE [LARGE SCALE GENOMIC DNA]</scope>
    <source>
        <strain evidence="2">HB5018</strain>
        <plasmid evidence="2">pHB5018c</plasmid>
    </source>
</reference>
<keyword evidence="1" id="KW-0614">Plasmid</keyword>
<protein>
    <submittedName>
        <fullName evidence="1">Uncharacterized protein</fullName>
    </submittedName>
</protein>
<organism evidence="1 2">
    <name type="scientific">Thermus thermophilus</name>
    <dbReference type="NCBI Taxonomy" id="274"/>
    <lineage>
        <taxon>Bacteria</taxon>
        <taxon>Thermotogati</taxon>
        <taxon>Deinococcota</taxon>
        <taxon>Deinococci</taxon>
        <taxon>Thermales</taxon>
        <taxon>Thermaceae</taxon>
        <taxon>Thermus</taxon>
    </lineage>
</organism>
<geneLocation type="plasmid" evidence="1 2">
    <name>pHB5018c</name>
</geneLocation>
<accession>A0A7R7TGA8</accession>
<sequence length="39" mass="4462">MKTPRLPETAYDLEAAYPSLPPEAKRAYERLAWALDVPM</sequence>
<evidence type="ECO:0000313" key="1">
    <source>
        <dbReference type="EMBL" id="BCP67607.1"/>
    </source>
</evidence>
<dbReference type="EMBL" id="AP024272">
    <property type="protein sequence ID" value="BCP67607.1"/>
    <property type="molecule type" value="Genomic_DNA"/>
</dbReference>
<dbReference type="Proteomes" id="UP000596099">
    <property type="component" value="Plasmid pHB5018c"/>
</dbReference>
<name>A0A7R7TGA8_THETH</name>